<evidence type="ECO:0000313" key="1">
    <source>
        <dbReference type="EMBL" id="KAJ4704514.1"/>
    </source>
</evidence>
<dbReference type="Proteomes" id="UP001164539">
    <property type="component" value="Chromosome 12"/>
</dbReference>
<protein>
    <submittedName>
        <fullName evidence="1">F-box domain containing protein</fullName>
    </submittedName>
</protein>
<comment type="caution">
    <text evidence="1">The sequence shown here is derived from an EMBL/GenBank/DDBJ whole genome shotgun (WGS) entry which is preliminary data.</text>
</comment>
<keyword evidence="2" id="KW-1185">Reference proteome</keyword>
<reference evidence="1 2" key="1">
    <citation type="journal article" date="2023" name="Science">
        <title>Complex scaffold remodeling in plant triterpene biosynthesis.</title>
        <authorList>
            <person name="De La Pena R."/>
            <person name="Hodgson H."/>
            <person name="Liu J.C."/>
            <person name="Stephenson M.J."/>
            <person name="Martin A.C."/>
            <person name="Owen C."/>
            <person name="Harkess A."/>
            <person name="Leebens-Mack J."/>
            <person name="Jimenez L.E."/>
            <person name="Osbourn A."/>
            <person name="Sattely E.S."/>
        </authorList>
    </citation>
    <scope>NUCLEOTIDE SEQUENCE [LARGE SCALE GENOMIC DNA]</scope>
    <source>
        <strain evidence="2">cv. JPN11</strain>
        <tissue evidence="1">Leaf</tissue>
    </source>
</reference>
<dbReference type="EMBL" id="CM051405">
    <property type="protein sequence ID" value="KAJ4704514.1"/>
    <property type="molecule type" value="Genomic_DNA"/>
</dbReference>
<sequence>MCFESLRNSYFSTVDFQFRTQDFEQDVDEEAPAMKSKITVKKKLKKNEDVEEHALSLPYLSEEIIFQVLTRVPATYLHDKFRYMCKPWHNLISSTGFIAQNTQQNKSELLVLVPCTMKKVKLNYQVKVLEMDDKTLDFNLTNALLPRTREIRSSCNGLILVNDPNHSRSLCVMNMLTKSSLTLPACPSYCRHEKCAAALGFDQSAEEYKVVHMYADHLGFEIFTLGGSDNAWKKIRGPFKFSHERPYIIGHFKWSDPVSINGQVFHWNVDSNNYIVSMDISDEIPRKTVLPIHHGRNMHRFKFLEMGGKLALLYYVSNIQIDVWILEDFLGQNWMKTHRIMAEEVKCTIKSCLPDFSKLFAVAALRNGEVLIFRHRKNEYTSVYSCLYDIRRREMKMTKNMIIKKGRKFIHHRSSLIQWKNEEVTAKRLASLTSP</sequence>
<name>A0ACC1WZP3_MELAZ</name>
<evidence type="ECO:0000313" key="2">
    <source>
        <dbReference type="Proteomes" id="UP001164539"/>
    </source>
</evidence>
<accession>A0ACC1WZP3</accession>
<organism evidence="1 2">
    <name type="scientific">Melia azedarach</name>
    <name type="common">Chinaberry tree</name>
    <dbReference type="NCBI Taxonomy" id="155640"/>
    <lineage>
        <taxon>Eukaryota</taxon>
        <taxon>Viridiplantae</taxon>
        <taxon>Streptophyta</taxon>
        <taxon>Embryophyta</taxon>
        <taxon>Tracheophyta</taxon>
        <taxon>Spermatophyta</taxon>
        <taxon>Magnoliopsida</taxon>
        <taxon>eudicotyledons</taxon>
        <taxon>Gunneridae</taxon>
        <taxon>Pentapetalae</taxon>
        <taxon>rosids</taxon>
        <taxon>malvids</taxon>
        <taxon>Sapindales</taxon>
        <taxon>Meliaceae</taxon>
        <taxon>Melia</taxon>
    </lineage>
</organism>
<gene>
    <name evidence="1" type="ORF">OWV82_021409</name>
</gene>
<proteinExistence type="predicted"/>